<name>A0A8J2V5B5_9PROT</name>
<dbReference type="InterPro" id="IPR011990">
    <property type="entry name" value="TPR-like_helical_dom_sf"/>
</dbReference>
<gene>
    <name evidence="3" type="ORF">GCM10011342_13900</name>
</gene>
<dbReference type="EMBL" id="BMGH01000001">
    <property type="protein sequence ID" value="GGD06240.1"/>
    <property type="molecule type" value="Genomic_DNA"/>
</dbReference>
<dbReference type="SUPFAM" id="SSF74653">
    <property type="entry name" value="TolA/TonB C-terminal domain"/>
    <property type="match status" value="1"/>
</dbReference>
<dbReference type="Gene3D" id="3.30.1150.10">
    <property type="match status" value="1"/>
</dbReference>
<evidence type="ECO:0000313" key="3">
    <source>
        <dbReference type="EMBL" id="GGD06240.1"/>
    </source>
</evidence>
<protein>
    <recommendedName>
        <fullName evidence="2">TonB C-terminal domain-containing protein</fullName>
    </recommendedName>
</protein>
<keyword evidence="1" id="KW-0732">Signal</keyword>
<dbReference type="RefSeq" id="WP_188159115.1">
    <property type="nucleotide sequence ID" value="NZ_BMGH01000001.1"/>
</dbReference>
<feature type="chain" id="PRO_5035276938" description="TonB C-terminal domain-containing protein" evidence="1">
    <location>
        <begin position="28"/>
        <end position="257"/>
    </location>
</feature>
<comment type="caution">
    <text evidence="3">The sequence shown here is derived from an EMBL/GenBank/DDBJ whole genome shotgun (WGS) entry which is preliminary data.</text>
</comment>
<dbReference type="GO" id="GO:0055085">
    <property type="term" value="P:transmembrane transport"/>
    <property type="evidence" value="ECO:0007669"/>
    <property type="project" value="InterPro"/>
</dbReference>
<feature type="domain" description="TonB C-terminal" evidence="2">
    <location>
        <begin position="167"/>
        <end position="257"/>
    </location>
</feature>
<feature type="signal peptide" evidence="1">
    <location>
        <begin position="1"/>
        <end position="27"/>
    </location>
</feature>
<reference evidence="3" key="2">
    <citation type="submission" date="2020-09" db="EMBL/GenBank/DDBJ databases">
        <authorList>
            <person name="Sun Q."/>
            <person name="Zhou Y."/>
        </authorList>
    </citation>
    <scope>NUCLEOTIDE SEQUENCE</scope>
    <source>
        <strain evidence="3">CGMCC 1.12921</strain>
    </source>
</reference>
<reference evidence="3" key="1">
    <citation type="journal article" date="2014" name="Int. J. Syst. Evol. Microbiol.">
        <title>Complete genome sequence of Corynebacterium casei LMG S-19264T (=DSM 44701T), isolated from a smear-ripened cheese.</title>
        <authorList>
            <consortium name="US DOE Joint Genome Institute (JGI-PGF)"/>
            <person name="Walter F."/>
            <person name="Albersmeier A."/>
            <person name="Kalinowski J."/>
            <person name="Ruckert C."/>
        </authorList>
    </citation>
    <scope>NUCLEOTIDE SEQUENCE</scope>
    <source>
        <strain evidence="3">CGMCC 1.12921</strain>
    </source>
</reference>
<accession>A0A8J2V5B5</accession>
<dbReference type="InterPro" id="IPR037682">
    <property type="entry name" value="TonB_C"/>
</dbReference>
<keyword evidence="4" id="KW-1185">Reference proteome</keyword>
<dbReference type="Gene3D" id="1.25.40.10">
    <property type="entry name" value="Tetratricopeptide repeat domain"/>
    <property type="match status" value="1"/>
</dbReference>
<dbReference type="Pfam" id="PF03544">
    <property type="entry name" value="TonB_C"/>
    <property type="match status" value="1"/>
</dbReference>
<evidence type="ECO:0000313" key="4">
    <source>
        <dbReference type="Proteomes" id="UP000613582"/>
    </source>
</evidence>
<dbReference type="Proteomes" id="UP000613582">
    <property type="component" value="Unassembled WGS sequence"/>
</dbReference>
<evidence type="ECO:0000259" key="2">
    <source>
        <dbReference type="PROSITE" id="PS52015"/>
    </source>
</evidence>
<evidence type="ECO:0000256" key="1">
    <source>
        <dbReference type="SAM" id="SignalP"/>
    </source>
</evidence>
<sequence length="257" mass="27568">MVFHLFRKWTALSVLTGTLFALAPALAQDVSRKTDREIAAAMELSGDGDRAAAVARISSRLDDRGLNDADRAALLLARAKAHVAGEGGDLGAAETDLQAALALPGVPGWQRDEIVQALAELYVFQGRPEEALSVLREHDRLYGSADTIQQMIHELEIETGVKIPTDLPDRPMKPVSTRAPSFPAGCARGAPEYRVSVVFDVSVTGDPVNIRILDSTDPCLAPAAMTTVSSWRFDPAIQSGYFVITRDVPVTVTFTAG</sequence>
<proteinExistence type="predicted"/>
<dbReference type="AlphaFoldDB" id="A0A8J2V5B5"/>
<dbReference type="PROSITE" id="PS52015">
    <property type="entry name" value="TONB_CTD"/>
    <property type="match status" value="1"/>
</dbReference>
<organism evidence="3 4">
    <name type="scientific">Aquisalinus flavus</name>
    <dbReference type="NCBI Taxonomy" id="1526572"/>
    <lineage>
        <taxon>Bacteria</taxon>
        <taxon>Pseudomonadati</taxon>
        <taxon>Pseudomonadota</taxon>
        <taxon>Alphaproteobacteria</taxon>
        <taxon>Parvularculales</taxon>
        <taxon>Parvularculaceae</taxon>
        <taxon>Aquisalinus</taxon>
    </lineage>
</organism>